<sequence length="1010" mass="110217">MGYYGGDAGFSLFNENSRDRWRPAQLGALGALIGHWSIPRQPPALVSLPTGTGKTAVAVAAPHLLTAARVLVVVPSRDLRKQTVEAFKSQDVLRHVGALCGAGNPSVLELIGVTSDWQQVRDADVVVALPNAISPAYYTDGEPPPRGLFDLVIVDEAHHSPAPTWRAILEHFGDADALLLTATPRRRDRQRLPGTELYHYPVSLALSNGFYKPVHPTILDLPPAPTQGSTDRMIAVEAIRIANEPDHATSSVMIRARTRKRAAALADLYRSLGMEVETLHGGMDDGQREALVGRIRSGECRAVAVVDMLGEGFDLPRLRIAAYHDKHRSLVATTQFLGRLARVDVAYPQASVLVTVRDIDMHPHLQGAVRELYAEDADWVQVLPGLIDDEIAEAAADRAYVAEFGAAPPSLALNAITPACSVVLYEVDTQHGYEPPIVNGEVPESLLEGGRLNGQSIIYSSMNQANSTLVVVTTATNRPRWHASSPGLDTPTYDLHLVTWIPSPRIDEPHLLLINSADGAIRNQLRTALGAEQYARTTDPRRLQEAFDALDRISVSSVGVRNTYRGSAGVPSYTMFAGSGVDRGLRAADTDQRALGHAIAQVGSGRGAFSAGVATGKSKYWEGRYLSLRNYEVFAADLASRYWLPTTSAAGRLLPNVTRGRRLTAFPDSEVAVIEHSPGLRTMDWRTLDGRPVESLELHLDTSQERTAERLPVVAIDPAKPEEEAWNGYQDTDGDFHCSGAALEIKMGFFGSTLQLEQLLSAKPPTIFFLDSQTCIGSVLYESRDERTTLPAILYNSLKWDQVNLQAETKKKADEKGLGHSVHEELEDYLRRQPKRANHRWILGNDGPGEIADYIVVEVDPGRRVNLSLWHAKATEGAKPGVRVKDMQTVAQQAVKSRGYITDPRFWRTVGARMTGDDTPRISVVEGNERLLLILCGQDPEHPKWGFAHRPPPIAAGRIAIAQPGLSISMLRTDLSGGAPTIAAKQVREFLTVLHDAASSIAEIELLSSE</sequence>
<dbReference type="SUPFAM" id="SSF52540">
    <property type="entry name" value="P-loop containing nucleoside triphosphate hydrolases"/>
    <property type="match status" value="1"/>
</dbReference>
<dbReference type="InterPro" id="IPR050742">
    <property type="entry name" value="Helicase_Restrict-Modif_Enz"/>
</dbReference>
<dbReference type="Gene3D" id="3.40.50.300">
    <property type="entry name" value="P-loop containing nucleotide triphosphate hydrolases"/>
    <property type="match status" value="2"/>
</dbReference>
<dbReference type="RefSeq" id="WP_344183337.1">
    <property type="nucleotide sequence ID" value="NZ_BAAANC010000005.1"/>
</dbReference>
<dbReference type="CDD" id="cd17926">
    <property type="entry name" value="DEXHc_RE"/>
    <property type="match status" value="1"/>
</dbReference>
<dbReference type="PANTHER" id="PTHR47396">
    <property type="entry name" value="TYPE I RESTRICTION ENZYME ECOKI R PROTEIN"/>
    <property type="match status" value="1"/>
</dbReference>
<feature type="domain" description="Helicase C-terminal" evidence="2">
    <location>
        <begin position="235"/>
        <end position="391"/>
    </location>
</feature>
<evidence type="ECO:0008006" key="5">
    <source>
        <dbReference type="Google" id="ProtNLM"/>
    </source>
</evidence>
<dbReference type="InterPro" id="IPR001650">
    <property type="entry name" value="Helicase_C-like"/>
</dbReference>
<organism evidence="3 4">
    <name type="scientific">Kribbella lupini</name>
    <dbReference type="NCBI Taxonomy" id="291602"/>
    <lineage>
        <taxon>Bacteria</taxon>
        <taxon>Bacillati</taxon>
        <taxon>Actinomycetota</taxon>
        <taxon>Actinomycetes</taxon>
        <taxon>Propionibacteriales</taxon>
        <taxon>Kribbellaceae</taxon>
        <taxon>Kribbella</taxon>
    </lineage>
</organism>
<dbReference type="PROSITE" id="PS51192">
    <property type="entry name" value="HELICASE_ATP_BIND_1"/>
    <property type="match status" value="1"/>
</dbReference>
<gene>
    <name evidence="3" type="ORF">GCM10009741_77100</name>
</gene>
<dbReference type="EMBL" id="BAAANC010000005">
    <property type="protein sequence ID" value="GAA1560474.1"/>
    <property type="molecule type" value="Genomic_DNA"/>
</dbReference>
<feature type="domain" description="Helicase ATP-binding" evidence="1">
    <location>
        <begin position="35"/>
        <end position="202"/>
    </location>
</feature>
<dbReference type="InterPro" id="IPR027417">
    <property type="entry name" value="P-loop_NTPase"/>
</dbReference>
<dbReference type="InterPro" id="IPR006935">
    <property type="entry name" value="Helicase/UvrB_N"/>
</dbReference>
<comment type="caution">
    <text evidence="3">The sequence shown here is derived from an EMBL/GenBank/DDBJ whole genome shotgun (WGS) entry which is preliminary data.</text>
</comment>
<dbReference type="Pfam" id="PF04851">
    <property type="entry name" value="ResIII"/>
    <property type="match status" value="1"/>
</dbReference>
<evidence type="ECO:0000313" key="4">
    <source>
        <dbReference type="Proteomes" id="UP001500363"/>
    </source>
</evidence>
<dbReference type="Pfam" id="PF00271">
    <property type="entry name" value="Helicase_C"/>
    <property type="match status" value="1"/>
</dbReference>
<keyword evidence="4" id="KW-1185">Reference proteome</keyword>
<evidence type="ECO:0000259" key="1">
    <source>
        <dbReference type="PROSITE" id="PS51192"/>
    </source>
</evidence>
<accession>A0ABN2CN50</accession>
<name>A0ABN2CN50_9ACTN</name>
<reference evidence="3 4" key="1">
    <citation type="journal article" date="2019" name="Int. J. Syst. Evol. Microbiol.">
        <title>The Global Catalogue of Microorganisms (GCM) 10K type strain sequencing project: providing services to taxonomists for standard genome sequencing and annotation.</title>
        <authorList>
            <consortium name="The Broad Institute Genomics Platform"/>
            <consortium name="The Broad Institute Genome Sequencing Center for Infectious Disease"/>
            <person name="Wu L."/>
            <person name="Ma J."/>
        </authorList>
    </citation>
    <scope>NUCLEOTIDE SEQUENCE [LARGE SCALE GENOMIC DNA]</scope>
    <source>
        <strain evidence="3 4">JCM 14303</strain>
    </source>
</reference>
<proteinExistence type="predicted"/>
<dbReference type="PANTHER" id="PTHR47396:SF1">
    <property type="entry name" value="ATP-DEPENDENT HELICASE IRC3-RELATED"/>
    <property type="match status" value="1"/>
</dbReference>
<dbReference type="PROSITE" id="PS51194">
    <property type="entry name" value="HELICASE_CTER"/>
    <property type="match status" value="1"/>
</dbReference>
<dbReference type="Proteomes" id="UP001500363">
    <property type="component" value="Unassembled WGS sequence"/>
</dbReference>
<evidence type="ECO:0000259" key="2">
    <source>
        <dbReference type="PROSITE" id="PS51194"/>
    </source>
</evidence>
<dbReference type="SMART" id="SM00487">
    <property type="entry name" value="DEXDc"/>
    <property type="match status" value="1"/>
</dbReference>
<evidence type="ECO:0000313" key="3">
    <source>
        <dbReference type="EMBL" id="GAA1560474.1"/>
    </source>
</evidence>
<protein>
    <recommendedName>
        <fullName evidence="5">Superfamily II DNA or RNA helicase</fullName>
    </recommendedName>
</protein>
<dbReference type="SMART" id="SM00490">
    <property type="entry name" value="HELICc"/>
    <property type="match status" value="1"/>
</dbReference>
<dbReference type="InterPro" id="IPR014001">
    <property type="entry name" value="Helicase_ATP-bd"/>
</dbReference>